<dbReference type="RefSeq" id="XP_033532711.1">
    <property type="nucleotide sequence ID" value="XM_033681388.1"/>
</dbReference>
<dbReference type="Proteomes" id="UP000504638">
    <property type="component" value="Unplaced"/>
</dbReference>
<name>A0A6G1FZI6_9PEZI</name>
<evidence type="ECO:0000313" key="1">
    <source>
        <dbReference type="EMBL" id="KAF1811080.1"/>
    </source>
</evidence>
<dbReference type="GeneID" id="54421958"/>
<sequence length="94" mass="10565">MDYDMVEGVDFEGGDFWGLAPNLIAFDMVGLNIFNFDLFDFSLISSPVFTPSKYLLRYILIQTGLLFVRAVLGLPNMQSEANAAGRRILETTYT</sequence>
<reference evidence="1 3" key="1">
    <citation type="submission" date="2020-01" db="EMBL/GenBank/DDBJ databases">
        <authorList>
            <consortium name="DOE Joint Genome Institute"/>
            <person name="Haridas S."/>
            <person name="Albert R."/>
            <person name="Binder M."/>
            <person name="Bloem J."/>
            <person name="Labutti K."/>
            <person name="Salamov A."/>
            <person name="Andreopoulos B."/>
            <person name="Baker S.E."/>
            <person name="Barry K."/>
            <person name="Bills G."/>
            <person name="Bluhm B.H."/>
            <person name="Cannon C."/>
            <person name="Castanera R."/>
            <person name="Culley D.E."/>
            <person name="Daum C."/>
            <person name="Ezra D."/>
            <person name="Gonzalez J.B."/>
            <person name="Henrissat B."/>
            <person name="Kuo A."/>
            <person name="Liang C."/>
            <person name="Lipzen A."/>
            <person name="Lutzoni F."/>
            <person name="Magnuson J."/>
            <person name="Mondo S."/>
            <person name="Nolan M."/>
            <person name="Ohm R."/>
            <person name="Pangilinan J."/>
            <person name="Park H.-J."/>
            <person name="Ramirez L."/>
            <person name="Alfaro M."/>
            <person name="Sun H."/>
            <person name="Tritt A."/>
            <person name="Yoshinaga Y."/>
            <person name="Zwiers L.-H."/>
            <person name="Turgeon B.G."/>
            <person name="Goodwin S.B."/>
            <person name="Spatafora J.W."/>
            <person name="Crous P.W."/>
            <person name="Grigoriev I.V."/>
        </authorList>
    </citation>
    <scope>NUCLEOTIDE SEQUENCE</scope>
    <source>
        <strain evidence="1 3">CBS 781.70</strain>
    </source>
</reference>
<evidence type="ECO:0000313" key="2">
    <source>
        <dbReference type="Proteomes" id="UP000504638"/>
    </source>
</evidence>
<reference evidence="3" key="2">
    <citation type="submission" date="2020-04" db="EMBL/GenBank/DDBJ databases">
        <authorList>
            <consortium name="NCBI Genome Project"/>
        </authorList>
    </citation>
    <scope>NUCLEOTIDE SEQUENCE</scope>
    <source>
        <strain evidence="3">CBS 781.70</strain>
    </source>
</reference>
<keyword evidence="2" id="KW-1185">Reference proteome</keyword>
<reference evidence="3" key="3">
    <citation type="submission" date="2025-04" db="UniProtKB">
        <authorList>
            <consortium name="RefSeq"/>
        </authorList>
    </citation>
    <scope>IDENTIFICATION</scope>
    <source>
        <strain evidence="3">CBS 781.70</strain>
    </source>
</reference>
<dbReference type="EMBL" id="ML975163">
    <property type="protein sequence ID" value="KAF1811080.1"/>
    <property type="molecule type" value="Genomic_DNA"/>
</dbReference>
<evidence type="ECO:0000313" key="3">
    <source>
        <dbReference type="RefSeq" id="XP_033532711.1"/>
    </source>
</evidence>
<proteinExistence type="predicted"/>
<accession>A0A6G1FZI6</accession>
<organism evidence="1">
    <name type="scientific">Eremomyces bilateralis CBS 781.70</name>
    <dbReference type="NCBI Taxonomy" id="1392243"/>
    <lineage>
        <taxon>Eukaryota</taxon>
        <taxon>Fungi</taxon>
        <taxon>Dikarya</taxon>
        <taxon>Ascomycota</taxon>
        <taxon>Pezizomycotina</taxon>
        <taxon>Dothideomycetes</taxon>
        <taxon>Dothideomycetes incertae sedis</taxon>
        <taxon>Eremomycetales</taxon>
        <taxon>Eremomycetaceae</taxon>
        <taxon>Eremomyces</taxon>
    </lineage>
</organism>
<gene>
    <name evidence="1 3" type="ORF">P152DRAFT_475128</name>
</gene>
<dbReference type="AlphaFoldDB" id="A0A6G1FZI6"/>
<protein>
    <submittedName>
        <fullName evidence="1 3">Uncharacterized protein</fullName>
    </submittedName>
</protein>